<sequence>LASEFIARMNRGEDPRLLALELEDPVAEMWGQILNDPLLVFGLLTKGKKALAVVDMAEARYAVDPDVLRVLNTGKKSAAARIMGNVDELVEVTGEFVQRTRIARIKEGAKRGVRALIASAKQAIYGRETEDVLGILAAHHYGDGDKLFDTLRGMAMYASDDPLVRAEGLVWLSKSGLDEAFMFSEPMARTSIVINELLLDSSGKLTTALIDDIASIAGDPNKLVELWGGKLDDIYKRNFPDIQSQVNQGERYVELLAEDADKAADFLRRNPLADQPIGSAMQRAAQFNTGMQKWFFKPMHAAQGVFYMMLSPMYWLRNRYSNAFHVLVDQGVKPGLRALIFGPGDAIKQIEKYTGGFLPATARLGFGGPVAEVPDFFKKGFLAKAIQNERDAGQIIMAHSMRKTMLNALEEGKALPKLFGEIGGITEKESAYLIGLIRDNGGDVDKAIGEFFSFKGQARRHLGFLSVEDQALLRDHKMYDDVMVAYRESNTTRELEENLQKIKDDYDEFANLTSGEPQALDINGMTGTEGRYYRRAVDNVRVALGDQAADLMTRRINANRAFRAASREALKEIENKARIFHQQEFTRRLAQDADLADRERLLSSGQLTDAGAQAAGAEFA</sequence>
<comment type="caution">
    <text evidence="1">The sequence shown here is derived from an EMBL/GenBank/DDBJ whole genome shotgun (WGS) entry which is preliminary data.</text>
</comment>
<feature type="non-terminal residue" evidence="1">
    <location>
        <position position="1"/>
    </location>
</feature>
<reference evidence="1" key="1">
    <citation type="journal article" date="2015" name="Nature">
        <title>Complex archaea that bridge the gap between prokaryotes and eukaryotes.</title>
        <authorList>
            <person name="Spang A."/>
            <person name="Saw J.H."/>
            <person name="Jorgensen S.L."/>
            <person name="Zaremba-Niedzwiedzka K."/>
            <person name="Martijn J."/>
            <person name="Lind A.E."/>
            <person name="van Eijk R."/>
            <person name="Schleper C."/>
            <person name="Guy L."/>
            <person name="Ettema T.J."/>
        </authorList>
    </citation>
    <scope>NUCLEOTIDE SEQUENCE</scope>
</reference>
<name>A0A0F9E1Q2_9ZZZZ</name>
<feature type="non-terminal residue" evidence="1">
    <location>
        <position position="620"/>
    </location>
</feature>
<gene>
    <name evidence="1" type="ORF">LCGC14_2209640</name>
</gene>
<organism evidence="1">
    <name type="scientific">marine sediment metagenome</name>
    <dbReference type="NCBI Taxonomy" id="412755"/>
    <lineage>
        <taxon>unclassified sequences</taxon>
        <taxon>metagenomes</taxon>
        <taxon>ecological metagenomes</taxon>
    </lineage>
</organism>
<proteinExistence type="predicted"/>
<protein>
    <recommendedName>
        <fullName evidence="2">Large polyvalent protein associated domain-containing protein</fullName>
    </recommendedName>
</protein>
<dbReference type="EMBL" id="LAZR01029293">
    <property type="protein sequence ID" value="KKL60006.1"/>
    <property type="molecule type" value="Genomic_DNA"/>
</dbReference>
<dbReference type="AlphaFoldDB" id="A0A0F9E1Q2"/>
<evidence type="ECO:0000313" key="1">
    <source>
        <dbReference type="EMBL" id="KKL60006.1"/>
    </source>
</evidence>
<evidence type="ECO:0008006" key="2">
    <source>
        <dbReference type="Google" id="ProtNLM"/>
    </source>
</evidence>
<accession>A0A0F9E1Q2</accession>